<keyword evidence="8" id="KW-1185">Reference proteome</keyword>
<dbReference type="SUPFAM" id="SSF50044">
    <property type="entry name" value="SH3-domain"/>
    <property type="match status" value="1"/>
</dbReference>
<dbReference type="OMA" id="QFYANDP"/>
<keyword evidence="1 2" id="KW-0728">SH3 domain</keyword>
<accession>T1IRP6</accession>
<dbReference type="SMART" id="SM00326">
    <property type="entry name" value="SH3"/>
    <property type="match status" value="1"/>
</dbReference>
<organism evidence="7 8">
    <name type="scientific">Strigamia maritima</name>
    <name type="common">European centipede</name>
    <name type="synonym">Geophilus maritimus</name>
    <dbReference type="NCBI Taxonomy" id="126957"/>
    <lineage>
        <taxon>Eukaryota</taxon>
        <taxon>Metazoa</taxon>
        <taxon>Ecdysozoa</taxon>
        <taxon>Arthropoda</taxon>
        <taxon>Myriapoda</taxon>
        <taxon>Chilopoda</taxon>
        <taxon>Pleurostigmophora</taxon>
        <taxon>Geophilomorpha</taxon>
        <taxon>Linotaeniidae</taxon>
        <taxon>Strigamia</taxon>
    </lineage>
</organism>
<dbReference type="AlphaFoldDB" id="T1IRP6"/>
<evidence type="ECO:0000256" key="1">
    <source>
        <dbReference type="ARBA" id="ARBA00022443"/>
    </source>
</evidence>
<evidence type="ECO:0000256" key="4">
    <source>
        <dbReference type="SAM" id="Coils"/>
    </source>
</evidence>
<reference evidence="7" key="2">
    <citation type="submission" date="2015-02" db="UniProtKB">
        <authorList>
            <consortium name="EnsemblMetazoa"/>
        </authorList>
    </citation>
    <scope>IDENTIFICATION</scope>
</reference>
<dbReference type="GO" id="GO:0005886">
    <property type="term" value="C:plasma membrane"/>
    <property type="evidence" value="ECO:0007669"/>
    <property type="project" value="TreeGrafter"/>
</dbReference>
<dbReference type="eggNOG" id="KOG2398">
    <property type="taxonomic scope" value="Eukaryota"/>
</dbReference>
<feature type="coiled-coil region" evidence="4">
    <location>
        <begin position="23"/>
        <end position="50"/>
    </location>
</feature>
<dbReference type="Gene3D" id="2.30.30.40">
    <property type="entry name" value="SH3 Domains"/>
    <property type="match status" value="1"/>
</dbReference>
<reference evidence="8" key="1">
    <citation type="submission" date="2011-05" db="EMBL/GenBank/DDBJ databases">
        <authorList>
            <person name="Richards S.R."/>
            <person name="Qu J."/>
            <person name="Jiang H."/>
            <person name="Jhangiani S.N."/>
            <person name="Agravi P."/>
            <person name="Goodspeed R."/>
            <person name="Gross S."/>
            <person name="Mandapat C."/>
            <person name="Jackson L."/>
            <person name="Mathew T."/>
            <person name="Pu L."/>
            <person name="Thornton R."/>
            <person name="Saada N."/>
            <person name="Wilczek-Boney K.B."/>
            <person name="Lee S."/>
            <person name="Kovar C."/>
            <person name="Wu Y."/>
            <person name="Scherer S.E."/>
            <person name="Worley K.C."/>
            <person name="Muzny D.M."/>
            <person name="Gibbs R."/>
        </authorList>
    </citation>
    <scope>NUCLEOTIDE SEQUENCE</scope>
    <source>
        <strain evidence="8">Brora</strain>
    </source>
</reference>
<dbReference type="InterPro" id="IPR001452">
    <property type="entry name" value="SH3_domain"/>
</dbReference>
<dbReference type="GO" id="GO:0005737">
    <property type="term" value="C:cytoplasm"/>
    <property type="evidence" value="ECO:0007669"/>
    <property type="project" value="TreeGrafter"/>
</dbReference>
<dbReference type="EMBL" id="JH431375">
    <property type="status" value="NOT_ANNOTATED_CDS"/>
    <property type="molecule type" value="Genomic_DNA"/>
</dbReference>
<dbReference type="EnsemblMetazoa" id="SMAR003745-RA">
    <property type="protein sequence ID" value="SMAR003745-PA"/>
    <property type="gene ID" value="SMAR003745"/>
</dbReference>
<feature type="domain" description="F-BAR" evidence="6">
    <location>
        <begin position="1"/>
        <end position="179"/>
    </location>
</feature>
<name>T1IRP6_STRMM</name>
<dbReference type="GO" id="GO:0030041">
    <property type="term" value="P:actin filament polymerization"/>
    <property type="evidence" value="ECO:0007669"/>
    <property type="project" value="TreeGrafter"/>
</dbReference>
<evidence type="ECO:0000313" key="8">
    <source>
        <dbReference type="Proteomes" id="UP000014500"/>
    </source>
</evidence>
<keyword evidence="3 4" id="KW-0175">Coiled coil</keyword>
<dbReference type="GO" id="GO:0005884">
    <property type="term" value="C:actin filament"/>
    <property type="evidence" value="ECO:0007669"/>
    <property type="project" value="TreeGrafter"/>
</dbReference>
<dbReference type="Proteomes" id="UP000014500">
    <property type="component" value="Unassembled WGS sequence"/>
</dbReference>
<dbReference type="GO" id="GO:0051015">
    <property type="term" value="F:actin filament binding"/>
    <property type="evidence" value="ECO:0007669"/>
    <property type="project" value="TreeGrafter"/>
</dbReference>
<evidence type="ECO:0008006" key="9">
    <source>
        <dbReference type="Google" id="ProtNLM"/>
    </source>
</evidence>
<dbReference type="CDD" id="cd00174">
    <property type="entry name" value="SH3"/>
    <property type="match status" value="1"/>
</dbReference>
<evidence type="ECO:0000313" key="7">
    <source>
        <dbReference type="EnsemblMetazoa" id="SMAR003745-PA"/>
    </source>
</evidence>
<dbReference type="Pfam" id="PF00018">
    <property type="entry name" value="SH3_1"/>
    <property type="match status" value="1"/>
</dbReference>
<protein>
    <recommendedName>
        <fullName evidence="9">SH3 domain-containing protein</fullName>
    </recommendedName>
</protein>
<evidence type="ECO:0000256" key="3">
    <source>
        <dbReference type="PROSITE-ProRule" id="PRU01077"/>
    </source>
</evidence>
<evidence type="ECO:0000256" key="2">
    <source>
        <dbReference type="PROSITE-ProRule" id="PRU00192"/>
    </source>
</evidence>
<dbReference type="SUPFAM" id="SSF103657">
    <property type="entry name" value="BAR/IMD domain-like"/>
    <property type="match status" value="1"/>
</dbReference>
<dbReference type="PANTHER" id="PTHR23065:SF61">
    <property type="entry name" value="PROLINE-SERINE-THREONINE PHOSPHATASE-INTERACTING PROTEIN 2-LIKE"/>
    <property type="match status" value="1"/>
</dbReference>
<evidence type="ECO:0000259" key="5">
    <source>
        <dbReference type="PROSITE" id="PS50002"/>
    </source>
</evidence>
<dbReference type="InterPro" id="IPR031160">
    <property type="entry name" value="F_BAR_dom"/>
</dbReference>
<dbReference type="PANTHER" id="PTHR23065">
    <property type="entry name" value="PROLINE-SERINE-THREONINE PHOSPHATASE INTERACTING PROTEIN 1"/>
    <property type="match status" value="1"/>
</dbReference>
<dbReference type="InterPro" id="IPR036028">
    <property type="entry name" value="SH3-like_dom_sf"/>
</dbReference>
<dbReference type="PRINTS" id="PR00452">
    <property type="entry name" value="SH3DOMAIN"/>
</dbReference>
<dbReference type="STRING" id="126957.T1IRP6"/>
<evidence type="ECO:0000259" key="6">
    <source>
        <dbReference type="PROSITE" id="PS51741"/>
    </source>
</evidence>
<dbReference type="InterPro" id="IPR027267">
    <property type="entry name" value="AH/BAR_dom_sf"/>
</dbReference>
<proteinExistence type="predicted"/>
<dbReference type="PROSITE" id="PS51741">
    <property type="entry name" value="F_BAR"/>
    <property type="match status" value="1"/>
</dbReference>
<sequence length="340" mass="39117">MGLTHIATASSIMEETSRVLDFMEQQREQRRRLEDNIRRIQTNIKVLYKKTMDCKKVCDGKCREAEQLTQQLTEGKGSAIPVKDIEKLKQKQLKAVVNAEQADANYKSAIDSLEQTRIQWEQETEKTCDDFQLLDEERIGYNRNSMWILTNIGSSMSVREDEMFEEIRKGLEKCDVDADIQLFIRQKQTGSERPECIESENFFGGLLEKNGNSIVQPKPPANMKTVWTGLSGRTGANALTQDHPTLPIIQSASIYSDITDTDVNESIVNDLYDDCINFKQKPKKIQFRVLYDFEGRTTEELSLNENDQVTLIQKETSEWWEVETKDGTKGFFPAIYLELI</sequence>
<feature type="domain" description="SH3" evidence="5">
    <location>
        <begin position="282"/>
        <end position="340"/>
    </location>
</feature>
<dbReference type="PhylomeDB" id="T1IRP6"/>
<dbReference type="Gene3D" id="1.20.1270.60">
    <property type="entry name" value="Arfaptin homology (AH) domain/BAR domain"/>
    <property type="match status" value="1"/>
</dbReference>
<dbReference type="HOGENOM" id="CLU_038196_0_0_1"/>
<dbReference type="PROSITE" id="PS50002">
    <property type="entry name" value="SH3"/>
    <property type="match status" value="1"/>
</dbReference>